<evidence type="ECO:0000259" key="5">
    <source>
        <dbReference type="PROSITE" id="PS51779"/>
    </source>
</evidence>
<protein>
    <submittedName>
        <fullName evidence="6">BamA/TamA family outer membrane protein</fullName>
    </submittedName>
</protein>
<evidence type="ECO:0000256" key="3">
    <source>
        <dbReference type="ARBA" id="ARBA00023136"/>
    </source>
</evidence>
<evidence type="ECO:0000256" key="1">
    <source>
        <dbReference type="ARBA" id="ARBA00004370"/>
    </source>
</evidence>
<keyword evidence="4" id="KW-1133">Transmembrane helix</keyword>
<comment type="caution">
    <text evidence="6">The sequence shown here is derived from an EMBL/GenBank/DDBJ whole genome shotgun (WGS) entry which is preliminary data.</text>
</comment>
<comment type="subcellular location">
    <subcellularLocation>
        <location evidence="1">Membrane</location>
    </subcellularLocation>
</comment>
<evidence type="ECO:0000313" key="6">
    <source>
        <dbReference type="EMBL" id="MXN67245.1"/>
    </source>
</evidence>
<dbReference type="Gene3D" id="2.40.160.50">
    <property type="entry name" value="membrane protein fhac: a member of the omp85/tpsb transporter family"/>
    <property type="match status" value="1"/>
</dbReference>
<feature type="transmembrane region" description="Helical" evidence="4">
    <location>
        <begin position="46"/>
        <end position="74"/>
    </location>
</feature>
<evidence type="ECO:0000313" key="7">
    <source>
        <dbReference type="Proteomes" id="UP000433101"/>
    </source>
</evidence>
<dbReference type="Gene3D" id="3.10.20.310">
    <property type="entry name" value="membrane protein fhac"/>
    <property type="match status" value="1"/>
</dbReference>
<accession>A0A7X3S9X5</accession>
<dbReference type="GO" id="GO:0019867">
    <property type="term" value="C:outer membrane"/>
    <property type="evidence" value="ECO:0007669"/>
    <property type="project" value="InterPro"/>
</dbReference>
<dbReference type="Proteomes" id="UP000433101">
    <property type="component" value="Unassembled WGS sequence"/>
</dbReference>
<dbReference type="PROSITE" id="PS51779">
    <property type="entry name" value="POTRA"/>
    <property type="match status" value="1"/>
</dbReference>
<organism evidence="6 7">
    <name type="scientific">Stappia sediminis</name>
    <dbReference type="NCBI Taxonomy" id="2692190"/>
    <lineage>
        <taxon>Bacteria</taxon>
        <taxon>Pseudomonadati</taxon>
        <taxon>Pseudomonadota</taxon>
        <taxon>Alphaproteobacteria</taxon>
        <taxon>Hyphomicrobiales</taxon>
        <taxon>Stappiaceae</taxon>
        <taxon>Stappia</taxon>
    </lineage>
</organism>
<dbReference type="InterPro" id="IPR010827">
    <property type="entry name" value="BamA/TamA_POTRA"/>
</dbReference>
<evidence type="ECO:0000256" key="4">
    <source>
        <dbReference type="SAM" id="Phobius"/>
    </source>
</evidence>
<dbReference type="EMBL" id="WUMV01000009">
    <property type="protein sequence ID" value="MXN67245.1"/>
    <property type="molecule type" value="Genomic_DNA"/>
</dbReference>
<name>A0A7X3S9X5_9HYPH</name>
<feature type="domain" description="POTRA" evidence="5">
    <location>
        <begin position="275"/>
        <end position="349"/>
    </location>
</feature>
<dbReference type="Pfam" id="PF01103">
    <property type="entry name" value="Omp85"/>
    <property type="match status" value="1"/>
</dbReference>
<evidence type="ECO:0000256" key="2">
    <source>
        <dbReference type="ARBA" id="ARBA00022452"/>
    </source>
</evidence>
<gene>
    <name evidence="6" type="ORF">GR183_20245</name>
</gene>
<keyword evidence="3 4" id="KW-0472">Membrane</keyword>
<proteinExistence type="predicted"/>
<dbReference type="InterPro" id="IPR039910">
    <property type="entry name" value="D15-like"/>
</dbReference>
<keyword evidence="4" id="KW-0812">Transmembrane</keyword>
<sequence length="674" mass="72756">MQKVAGAREVVRSGLLVRIIEINAYRSVSEQGLELPNRPRARLKRAVAAILCLLAAYTMVSPASAFELFGFTFFGKKEEEPQVEVPDPLPYTAELTVVDADEELQDTLKEASILVSQQDSPPSGEAGLIARAVSDFERLVGRLFIDGRYGGTIDIRLAGEGLEAALDSGDLPDTRPVPVTIMVKAGPVFRFGDVAIRKAGGGPLDFAGMNDPGRFGLVPGETAGSRKILRAENAIVEELKAEGYPLAEVVDREVIADHDTDTLDVTLTVDPGREATFGTVMVEGTDRTDPAFVAEYAVIPTGSRYDPEALKKAEKRLNDLGIFSSVRIVEGESLGPNGSLPITIQVSERKRHVIGVGANWSSSEGFGVEGYWRRRNLFGRGELLSIEGSVGRIGNESVIDMEYALRAAFEKPGAFGPMTDFTASIGAKQEHPDAYLSRSISADAFIRHQFNEQVTGRAGAEVYYADEEDVFGKHNYFLVGIPADIRYDSRDDILNPTKGINASLFGEPAYDVRNSDGMFFLRGDFSAYKALDEAKRFVLAGRVAAGSIIGPELPDIPASRRYFLGGGGTIRGYAYRNVGPRLNGEVTGGRSFFLTSGEIRFKVTETIGAVGFVDAGNAFAAVYPDFSENLRVGIGAGLRYFTPVGPLRLDVAVPLDPGKDDPSFAVYVGLSQAF</sequence>
<dbReference type="AlphaFoldDB" id="A0A7X3S9X5"/>
<dbReference type="Pfam" id="PF07244">
    <property type="entry name" value="POTRA"/>
    <property type="match status" value="1"/>
</dbReference>
<dbReference type="PANTHER" id="PTHR12815">
    <property type="entry name" value="SORTING AND ASSEMBLY MACHINERY SAMM50 PROTEIN FAMILY MEMBER"/>
    <property type="match status" value="1"/>
</dbReference>
<dbReference type="InterPro" id="IPR000184">
    <property type="entry name" value="Bac_surfAg_D15"/>
</dbReference>
<dbReference type="InterPro" id="IPR034746">
    <property type="entry name" value="POTRA"/>
</dbReference>
<dbReference type="PANTHER" id="PTHR12815:SF42">
    <property type="entry name" value="BACTERIAL SURFACE ANTIGEN (D15) DOMAIN-CONTAINING PROTEIN"/>
    <property type="match status" value="1"/>
</dbReference>
<keyword evidence="2" id="KW-1134">Transmembrane beta strand</keyword>
<keyword evidence="7" id="KW-1185">Reference proteome</keyword>
<reference evidence="6 7" key="1">
    <citation type="submission" date="2019-12" db="EMBL/GenBank/DDBJ databases">
        <authorList>
            <person name="Li M."/>
        </authorList>
    </citation>
    <scope>NUCLEOTIDE SEQUENCE [LARGE SCALE GENOMIC DNA]</scope>
    <source>
        <strain evidence="6 7">GBMRC 2046</strain>
    </source>
</reference>